<evidence type="ECO:0000313" key="1">
    <source>
        <dbReference type="EMBL" id="NBN76924.1"/>
    </source>
</evidence>
<sequence length="95" mass="10455">MLGKLLGSLFKGSGPKAPEGPAAQEDYKGFLILAEPRQAGGQWQIAGRILKEVDGEAREHVFIRADQLPSRDEAADFMLRKARSMIDQQGDGIFR</sequence>
<name>A0A7X5EZV3_9HYPH</name>
<accession>A0A7X5EZV3</accession>
<keyword evidence="2" id="KW-1185">Reference proteome</keyword>
<protein>
    <submittedName>
        <fullName evidence="1">Transcriptional regulator</fullName>
    </submittedName>
</protein>
<evidence type="ECO:0000313" key="2">
    <source>
        <dbReference type="Proteomes" id="UP000586722"/>
    </source>
</evidence>
<proteinExistence type="predicted"/>
<dbReference type="Proteomes" id="UP000586722">
    <property type="component" value="Unassembled WGS sequence"/>
</dbReference>
<gene>
    <name evidence="1" type="ORF">GWI72_01430</name>
</gene>
<organism evidence="1 2">
    <name type="scientific">Pannonibacter tanglangensis</name>
    <dbReference type="NCBI Taxonomy" id="2750084"/>
    <lineage>
        <taxon>Bacteria</taxon>
        <taxon>Pseudomonadati</taxon>
        <taxon>Pseudomonadota</taxon>
        <taxon>Alphaproteobacteria</taxon>
        <taxon>Hyphomicrobiales</taxon>
        <taxon>Stappiaceae</taxon>
        <taxon>Pannonibacter</taxon>
    </lineage>
</organism>
<dbReference type="EMBL" id="JAABLQ010000001">
    <property type="protein sequence ID" value="NBN76924.1"/>
    <property type="molecule type" value="Genomic_DNA"/>
</dbReference>
<dbReference type="AlphaFoldDB" id="A0A7X5EZV3"/>
<dbReference type="Pfam" id="PF10115">
    <property type="entry name" value="HlyU"/>
    <property type="match status" value="1"/>
</dbReference>
<comment type="caution">
    <text evidence="1">The sequence shown here is derived from an EMBL/GenBank/DDBJ whole genome shotgun (WGS) entry which is preliminary data.</text>
</comment>
<dbReference type="InterPro" id="IPR018772">
    <property type="entry name" value="Transcription_activator_HlyU"/>
</dbReference>
<dbReference type="RefSeq" id="WP_161675066.1">
    <property type="nucleotide sequence ID" value="NZ_JAABLP010000002.1"/>
</dbReference>
<reference evidence="1 2" key="1">
    <citation type="submission" date="2020-01" db="EMBL/GenBank/DDBJ databases">
        <authorList>
            <person name="Peng S.Y."/>
            <person name="Li J."/>
            <person name="Wang M."/>
            <person name="Wang L."/>
            <person name="Wang C.Q."/>
            <person name="Wang J.R."/>
        </authorList>
    </citation>
    <scope>NUCLEOTIDE SEQUENCE [LARGE SCALE GENOMIC DNA]</scope>
    <source>
        <strain evidence="1 2">XCT-53</strain>
    </source>
</reference>